<comment type="caution">
    <text evidence="6">The sequence shown here is derived from an EMBL/GenBank/DDBJ whole genome shotgun (WGS) entry which is preliminary data.</text>
</comment>
<sequence>MKATHLEFRLRLWISVAILFLGFWAPWIEWFQLGSRTTAWLWLGFQLSRIGIPASSAIQVATAIAIAAAAIAVVLRVWASAYLGHSVVTNSEMKAGAVMADGPFRHVRNPLYIGSMLMNVAIVMLMPPSGALVALVLIGLFVLRLIFGEEAFLSAQLGQPYLDYCKAVPRLFPALRSRVPKGGQRPQWVRAALSELTPIGVLVSFAALSWQYNAQLLIRAVLISFGVSLVVRAMMTSANTPAQPVA</sequence>
<protein>
    <submittedName>
        <fullName evidence="6">Methyltransferase family protein</fullName>
        <ecNumber evidence="6">2.1.1.100</ecNumber>
        <ecNumber evidence="6">2.1.1.334</ecNumber>
    </submittedName>
</protein>
<feature type="transmembrane region" description="Helical" evidence="5">
    <location>
        <begin position="12"/>
        <end position="30"/>
    </location>
</feature>
<keyword evidence="6" id="KW-0489">Methyltransferase</keyword>
<dbReference type="EC" id="2.1.1.334" evidence="6"/>
<evidence type="ECO:0000256" key="3">
    <source>
        <dbReference type="ARBA" id="ARBA00022989"/>
    </source>
</evidence>
<evidence type="ECO:0000313" key="6">
    <source>
        <dbReference type="EMBL" id="MFC5863613.1"/>
    </source>
</evidence>
<dbReference type="Proteomes" id="UP001596091">
    <property type="component" value="Unassembled WGS sequence"/>
</dbReference>
<dbReference type="Gene3D" id="1.20.120.1630">
    <property type="match status" value="1"/>
</dbReference>
<evidence type="ECO:0000256" key="5">
    <source>
        <dbReference type="SAM" id="Phobius"/>
    </source>
</evidence>
<evidence type="ECO:0000256" key="4">
    <source>
        <dbReference type="ARBA" id="ARBA00023136"/>
    </source>
</evidence>
<dbReference type="EMBL" id="JBHSPH010000005">
    <property type="protein sequence ID" value="MFC5863613.1"/>
    <property type="molecule type" value="Genomic_DNA"/>
</dbReference>
<keyword evidence="3 5" id="KW-1133">Transmembrane helix</keyword>
<dbReference type="PANTHER" id="PTHR12714:SF9">
    <property type="entry name" value="PROTEIN-S-ISOPRENYLCYSTEINE O-METHYLTRANSFERASE"/>
    <property type="match status" value="1"/>
</dbReference>
<keyword evidence="4 5" id="KW-0472">Membrane</keyword>
<feature type="transmembrane region" description="Helical" evidence="5">
    <location>
        <begin position="188"/>
        <end position="210"/>
    </location>
</feature>
<evidence type="ECO:0000256" key="1">
    <source>
        <dbReference type="ARBA" id="ARBA00004127"/>
    </source>
</evidence>
<feature type="transmembrane region" description="Helical" evidence="5">
    <location>
        <begin position="50"/>
        <end position="75"/>
    </location>
</feature>
<dbReference type="GO" id="GO:0032259">
    <property type="term" value="P:methylation"/>
    <property type="evidence" value="ECO:0007669"/>
    <property type="project" value="UniProtKB-KW"/>
</dbReference>
<dbReference type="EC" id="2.1.1.100" evidence="6"/>
<dbReference type="GO" id="GO:0004671">
    <property type="term" value="F:protein C-terminal S-isoprenylcysteine carboxyl O-methyltransferase activity"/>
    <property type="evidence" value="ECO:0007669"/>
    <property type="project" value="UniProtKB-EC"/>
</dbReference>
<reference evidence="7" key="1">
    <citation type="journal article" date="2019" name="Int. J. Syst. Evol. Microbiol.">
        <title>The Global Catalogue of Microorganisms (GCM) 10K type strain sequencing project: providing services to taxonomists for standard genome sequencing and annotation.</title>
        <authorList>
            <consortium name="The Broad Institute Genomics Platform"/>
            <consortium name="The Broad Institute Genome Sequencing Center for Infectious Disease"/>
            <person name="Wu L."/>
            <person name="Ma J."/>
        </authorList>
    </citation>
    <scope>NUCLEOTIDE SEQUENCE [LARGE SCALE GENOMIC DNA]</scope>
    <source>
        <strain evidence="7">JCM 4087</strain>
    </source>
</reference>
<evidence type="ECO:0000313" key="7">
    <source>
        <dbReference type="Proteomes" id="UP001596091"/>
    </source>
</evidence>
<feature type="transmembrane region" description="Helical" evidence="5">
    <location>
        <begin position="131"/>
        <end position="147"/>
    </location>
</feature>
<keyword evidence="6" id="KW-0808">Transferase</keyword>
<accession>A0ABW1EHN7</accession>
<organism evidence="6 7">
    <name type="scientific">Acidicapsa dinghuensis</name>
    <dbReference type="NCBI Taxonomy" id="2218256"/>
    <lineage>
        <taxon>Bacteria</taxon>
        <taxon>Pseudomonadati</taxon>
        <taxon>Acidobacteriota</taxon>
        <taxon>Terriglobia</taxon>
        <taxon>Terriglobales</taxon>
        <taxon>Acidobacteriaceae</taxon>
        <taxon>Acidicapsa</taxon>
    </lineage>
</organism>
<dbReference type="Pfam" id="PF04191">
    <property type="entry name" value="PEMT"/>
    <property type="match status" value="1"/>
</dbReference>
<gene>
    <name evidence="6" type="ORF">ACFPT7_15000</name>
</gene>
<keyword evidence="2 5" id="KW-0812">Transmembrane</keyword>
<comment type="subcellular location">
    <subcellularLocation>
        <location evidence="1">Endomembrane system</location>
        <topology evidence="1">Multi-pass membrane protein</topology>
    </subcellularLocation>
</comment>
<evidence type="ECO:0000256" key="2">
    <source>
        <dbReference type="ARBA" id="ARBA00022692"/>
    </source>
</evidence>
<name>A0ABW1EHN7_9BACT</name>
<dbReference type="RefSeq" id="WP_263340107.1">
    <property type="nucleotide sequence ID" value="NZ_JAGSYH010000005.1"/>
</dbReference>
<proteinExistence type="predicted"/>
<keyword evidence="7" id="KW-1185">Reference proteome</keyword>
<feature type="transmembrane region" description="Helical" evidence="5">
    <location>
        <begin position="216"/>
        <end position="235"/>
    </location>
</feature>
<dbReference type="InterPro" id="IPR007318">
    <property type="entry name" value="Phopholipid_MeTrfase"/>
</dbReference>
<dbReference type="PANTHER" id="PTHR12714">
    <property type="entry name" value="PROTEIN-S ISOPRENYLCYSTEINE O-METHYLTRANSFERASE"/>
    <property type="match status" value="1"/>
</dbReference>